<proteinExistence type="predicted"/>
<dbReference type="EMBL" id="CEKZ01000003">
    <property type="protein sequence ID" value="CEQ03232.1"/>
    <property type="molecule type" value="Genomic_DNA"/>
</dbReference>
<evidence type="ECO:0000259" key="1">
    <source>
        <dbReference type="Pfam" id="PF12638"/>
    </source>
</evidence>
<dbReference type="Pfam" id="PF12638">
    <property type="entry name" value="Staygreen"/>
    <property type="match status" value="1"/>
</dbReference>
<dbReference type="AlphaFoldDB" id="A0A0C7QRA4"/>
<evidence type="ECO:0000313" key="3">
    <source>
        <dbReference type="Proteomes" id="UP000049127"/>
    </source>
</evidence>
<gene>
    <name evidence="2" type="ORF">R28058_09651</name>
</gene>
<dbReference type="OrthoDB" id="1684395at2"/>
<evidence type="ECO:0000313" key="2">
    <source>
        <dbReference type="EMBL" id="CEQ03232.1"/>
    </source>
</evidence>
<accession>A0A0C7QRA4</accession>
<protein>
    <submittedName>
        <fullName evidence="2">Staygreen protein</fullName>
    </submittedName>
</protein>
<organism evidence="2 3">
    <name type="scientific">Paraclostridium sordellii</name>
    <name type="common">Clostridium sordellii</name>
    <dbReference type="NCBI Taxonomy" id="1505"/>
    <lineage>
        <taxon>Bacteria</taxon>
        <taxon>Bacillati</taxon>
        <taxon>Bacillota</taxon>
        <taxon>Clostridia</taxon>
        <taxon>Peptostreptococcales</taxon>
        <taxon>Peptostreptococcaceae</taxon>
        <taxon>Paraclostridium</taxon>
    </lineage>
</organism>
<reference evidence="2 3" key="1">
    <citation type="submission" date="2015-01" db="EMBL/GenBank/DDBJ databases">
        <authorList>
            <person name="Aslett A.Martin."/>
            <person name="De Silva Nishadi"/>
        </authorList>
    </citation>
    <scope>NUCLEOTIDE SEQUENCE [LARGE SCALE GENOMIC DNA]</scope>
    <source>
        <strain evidence="2 3">R28058</strain>
    </source>
</reference>
<name>A0A0C7QRA4_PARSO</name>
<sequence>MNFNPNKLKVNFINSDIINSQIKYRKYTLRYDFDLNNSFLDISNFYNYNKIDFTLRDAVLGEWILISKNKYTLCLYIYLKGYLPYEIRLKYEMFKTYLPNIIKSILYGDKNFIYINDFLLNSEIIVNFNSDSFMFNTSENYKKVKNYFVN</sequence>
<feature type="domain" description="Staygreen protein" evidence="1">
    <location>
        <begin position="2"/>
        <end position="147"/>
    </location>
</feature>
<dbReference type="InterPro" id="IPR024438">
    <property type="entry name" value="Staygreen"/>
</dbReference>
<dbReference type="RefSeq" id="WP_055341643.1">
    <property type="nucleotide sequence ID" value="NZ_CDNI01000003.1"/>
</dbReference>
<dbReference type="Proteomes" id="UP000049127">
    <property type="component" value="Unassembled WGS sequence"/>
</dbReference>